<dbReference type="Gene3D" id="1.20.1060.20">
    <property type="match status" value="1"/>
</dbReference>
<evidence type="ECO:0000259" key="7">
    <source>
        <dbReference type="Pfam" id="PF06470"/>
    </source>
</evidence>
<feature type="domain" description="SMC hinge" evidence="7">
    <location>
        <begin position="353"/>
        <end position="405"/>
    </location>
</feature>
<feature type="non-terminal residue" evidence="8">
    <location>
        <position position="1"/>
    </location>
</feature>
<keyword evidence="2" id="KW-0498">Mitosis</keyword>
<accession>A0A815Z8K3</accession>
<evidence type="ECO:0000313" key="11">
    <source>
        <dbReference type="Proteomes" id="UP000663877"/>
    </source>
</evidence>
<dbReference type="SUPFAM" id="SSF75553">
    <property type="entry name" value="Smc hinge domain"/>
    <property type="match status" value="1"/>
</dbReference>
<dbReference type="GO" id="GO:0008278">
    <property type="term" value="C:cohesin complex"/>
    <property type="evidence" value="ECO:0007669"/>
    <property type="project" value="TreeGrafter"/>
</dbReference>
<protein>
    <recommendedName>
        <fullName evidence="7">SMC hinge domain-containing protein</fullName>
    </recommendedName>
</protein>
<evidence type="ECO:0000256" key="2">
    <source>
        <dbReference type="ARBA" id="ARBA00022776"/>
    </source>
</evidence>
<name>A0A815Z8K3_9BILA</name>
<comment type="caution">
    <text evidence="8">The sequence shown here is derived from an EMBL/GenBank/DDBJ whole genome shotgun (WGS) entry which is preliminary data.</text>
</comment>
<dbReference type="GO" id="GO:0005524">
    <property type="term" value="F:ATP binding"/>
    <property type="evidence" value="ECO:0007669"/>
    <property type="project" value="InterPro"/>
</dbReference>
<dbReference type="Proteomes" id="UP000663877">
    <property type="component" value="Unassembled WGS sequence"/>
</dbReference>
<feature type="non-terminal residue" evidence="8">
    <location>
        <position position="408"/>
    </location>
</feature>
<evidence type="ECO:0000256" key="1">
    <source>
        <dbReference type="ARBA" id="ARBA00022618"/>
    </source>
</evidence>
<keyword evidence="3" id="KW-0539">Nucleus</keyword>
<dbReference type="InterPro" id="IPR010935">
    <property type="entry name" value="SMC_hinge"/>
</dbReference>
<dbReference type="GO" id="GO:0007062">
    <property type="term" value="P:sister chromatid cohesion"/>
    <property type="evidence" value="ECO:0007669"/>
    <property type="project" value="TreeGrafter"/>
</dbReference>
<dbReference type="AlphaFoldDB" id="A0A815Z8K3"/>
<dbReference type="GO" id="GO:0051301">
    <property type="term" value="P:cell division"/>
    <property type="evidence" value="ECO:0007669"/>
    <property type="project" value="UniProtKB-KW"/>
</dbReference>
<dbReference type="EMBL" id="CAJNOM010007179">
    <property type="protein sequence ID" value="CAF1674216.1"/>
    <property type="molecule type" value="Genomic_DNA"/>
</dbReference>
<evidence type="ECO:0000313" key="9">
    <source>
        <dbReference type="EMBL" id="CAF1674216.1"/>
    </source>
</evidence>
<evidence type="ECO:0000256" key="4">
    <source>
        <dbReference type="ARBA" id="ARBA00023306"/>
    </source>
</evidence>
<feature type="region of interest" description="Disordered" evidence="6">
    <location>
        <begin position="233"/>
        <end position="259"/>
    </location>
</feature>
<gene>
    <name evidence="8" type="ORF">BJG266_LOCUS48761</name>
    <name evidence="9" type="ORF">QVE165_LOCUS65842</name>
</gene>
<dbReference type="Proteomes" id="UP000663832">
    <property type="component" value="Unassembled WGS sequence"/>
</dbReference>
<feature type="compositionally biased region" description="Basic and acidic residues" evidence="6">
    <location>
        <begin position="238"/>
        <end position="259"/>
    </location>
</feature>
<organism evidence="8 11">
    <name type="scientific">Adineta steineri</name>
    <dbReference type="NCBI Taxonomy" id="433720"/>
    <lineage>
        <taxon>Eukaryota</taxon>
        <taxon>Metazoa</taxon>
        <taxon>Spiralia</taxon>
        <taxon>Gnathifera</taxon>
        <taxon>Rotifera</taxon>
        <taxon>Eurotatoria</taxon>
        <taxon>Bdelloidea</taxon>
        <taxon>Adinetida</taxon>
        <taxon>Adinetidae</taxon>
        <taxon>Adineta</taxon>
    </lineage>
</organism>
<dbReference type="PANTHER" id="PTHR18937:SF12">
    <property type="entry name" value="STRUCTURAL MAINTENANCE OF CHROMOSOMES PROTEIN"/>
    <property type="match status" value="1"/>
</dbReference>
<dbReference type="GO" id="GO:0005634">
    <property type="term" value="C:nucleus"/>
    <property type="evidence" value="ECO:0007669"/>
    <property type="project" value="TreeGrafter"/>
</dbReference>
<dbReference type="InterPro" id="IPR036277">
    <property type="entry name" value="SMC_hinge_sf"/>
</dbReference>
<evidence type="ECO:0000256" key="3">
    <source>
        <dbReference type="ARBA" id="ARBA00023242"/>
    </source>
</evidence>
<feature type="compositionally biased region" description="Basic and acidic residues" evidence="6">
    <location>
        <begin position="20"/>
        <end position="38"/>
    </location>
</feature>
<proteinExistence type="predicted"/>
<evidence type="ECO:0000313" key="10">
    <source>
        <dbReference type="Proteomes" id="UP000663832"/>
    </source>
</evidence>
<evidence type="ECO:0000256" key="5">
    <source>
        <dbReference type="SAM" id="Coils"/>
    </source>
</evidence>
<reference evidence="8" key="1">
    <citation type="submission" date="2021-02" db="EMBL/GenBank/DDBJ databases">
        <authorList>
            <person name="Nowell W R."/>
        </authorList>
    </citation>
    <scope>NUCLEOTIDE SEQUENCE</scope>
</reference>
<sequence length="408" mass="48566">MKTPKEFTAMFEELSRSGELREEYEQAKQEKNKAEQDTHANFQKKKGVEKQKKEVRLEKEVAQKYAALKTQYDDLQLQLKLFQLFHNKQELIEKREIVEKKKDEVSKLEKRKEVSDEEIKSKKKELAIYNKELATDEQKIKELQKKILFIIKKKLDLAKKTLLAAEKTHGAHDEEIEKYESDLREVERLQKEYEDKLQDESQNAGRNLALEEDQIKEYRHLKEEAAKKMTQFSEEYDSIDRQQQVDKTNLEQEQRSQRDHMARIQQTELRNDELNGKIDKLAGYIVDLEQELKDKQSDAQLLEREVTDGRRRCTELEEELDQVNKEIGEARSDRNETTRAQRRAELIENLKQFPGVYGRLIDLCEPTHKRFQMAITKVLGRNMDSIVVERETTVQSCLRYMKEHRYEP</sequence>
<dbReference type="GO" id="GO:0003677">
    <property type="term" value="F:DNA binding"/>
    <property type="evidence" value="ECO:0007669"/>
    <property type="project" value="TreeGrafter"/>
</dbReference>
<keyword evidence="1" id="KW-0132">Cell division</keyword>
<dbReference type="Pfam" id="PF06470">
    <property type="entry name" value="SMC_hinge"/>
    <property type="match status" value="1"/>
</dbReference>
<feature type="coiled-coil region" evidence="5">
    <location>
        <begin position="271"/>
        <end position="340"/>
    </location>
</feature>
<evidence type="ECO:0000256" key="6">
    <source>
        <dbReference type="SAM" id="MobiDB-lite"/>
    </source>
</evidence>
<keyword evidence="10" id="KW-1185">Reference proteome</keyword>
<feature type="region of interest" description="Disordered" evidence="6">
    <location>
        <begin position="20"/>
        <end position="50"/>
    </location>
</feature>
<dbReference type="EMBL" id="CAJNOI010006750">
    <property type="protein sequence ID" value="CAF1581575.1"/>
    <property type="molecule type" value="Genomic_DNA"/>
</dbReference>
<dbReference type="PANTHER" id="PTHR18937">
    <property type="entry name" value="STRUCTURAL MAINTENANCE OF CHROMOSOMES SMC FAMILY MEMBER"/>
    <property type="match status" value="1"/>
</dbReference>
<evidence type="ECO:0000313" key="8">
    <source>
        <dbReference type="EMBL" id="CAF1581575.1"/>
    </source>
</evidence>
<keyword evidence="4" id="KW-0131">Cell cycle</keyword>
<dbReference type="OrthoDB" id="413649at2759"/>
<keyword evidence="5" id="KW-0175">Coiled coil</keyword>